<keyword evidence="3" id="KW-1185">Reference proteome</keyword>
<feature type="signal peptide" evidence="1">
    <location>
        <begin position="1"/>
        <end position="25"/>
    </location>
</feature>
<proteinExistence type="predicted"/>
<protein>
    <recommendedName>
        <fullName evidence="4">Copper amine oxidase-like N-terminal domain-containing protein</fullName>
    </recommendedName>
</protein>
<dbReference type="Proteomes" id="UP000185568">
    <property type="component" value="Unassembled WGS sequence"/>
</dbReference>
<evidence type="ECO:0000313" key="3">
    <source>
        <dbReference type="Proteomes" id="UP000185568"/>
    </source>
</evidence>
<keyword evidence="1" id="KW-0732">Signal</keyword>
<organism evidence="2 3">
    <name type="scientific">Domibacillus antri</name>
    <dbReference type="NCBI Taxonomy" id="1714264"/>
    <lineage>
        <taxon>Bacteria</taxon>
        <taxon>Bacillati</taxon>
        <taxon>Bacillota</taxon>
        <taxon>Bacilli</taxon>
        <taxon>Bacillales</taxon>
        <taxon>Bacillaceae</taxon>
        <taxon>Domibacillus</taxon>
    </lineage>
</organism>
<name>A0A1Q8Q341_9BACI</name>
<gene>
    <name evidence="2" type="ORF">BTO30_13380</name>
</gene>
<feature type="chain" id="PRO_5010214302" description="Copper amine oxidase-like N-terminal domain-containing protein" evidence="1">
    <location>
        <begin position="26"/>
        <end position="232"/>
    </location>
</feature>
<evidence type="ECO:0000256" key="1">
    <source>
        <dbReference type="SAM" id="SignalP"/>
    </source>
</evidence>
<dbReference type="OrthoDB" id="9790293at2"/>
<sequence>MKKSLKQKVVISSLALSVFGSGVYAGTVVKTYKTPRGDFATVEKEEIHKNRISLEVDGGKVKKPTWYVDGTTYVPLRDAAEMLGAEVLYDPITMGAKITNKPQHTEQEIIKKSDLPYTLHSSLTGMTITIISISEINNTTAFKIKITNNGNRNAFLRASSWSFYADNMLVDYLGKDDYLDSFDYNGIKVGQTVEGEIYFDSLPSVNNSIILTPYVSNNYNDEKFTLHLDLDS</sequence>
<evidence type="ECO:0008006" key="4">
    <source>
        <dbReference type="Google" id="ProtNLM"/>
    </source>
</evidence>
<comment type="caution">
    <text evidence="2">The sequence shown here is derived from an EMBL/GenBank/DDBJ whole genome shotgun (WGS) entry which is preliminary data.</text>
</comment>
<accession>A0A1Q8Q341</accession>
<reference evidence="2 3" key="1">
    <citation type="submission" date="2016-12" db="EMBL/GenBank/DDBJ databases">
        <title>Domibacillus antri genome sequencing.</title>
        <authorList>
            <person name="Verma A."/>
            <person name="Krishnamurthi S."/>
        </authorList>
    </citation>
    <scope>NUCLEOTIDE SEQUENCE [LARGE SCALE GENOMIC DNA]</scope>
    <source>
        <strain evidence="2 3">XD80</strain>
    </source>
</reference>
<dbReference type="RefSeq" id="WP_075399226.1">
    <property type="nucleotide sequence ID" value="NZ_MSDU01000034.1"/>
</dbReference>
<dbReference type="EMBL" id="MSDU01000034">
    <property type="protein sequence ID" value="OLN21691.1"/>
    <property type="molecule type" value="Genomic_DNA"/>
</dbReference>
<evidence type="ECO:0000313" key="2">
    <source>
        <dbReference type="EMBL" id="OLN21691.1"/>
    </source>
</evidence>
<dbReference type="AlphaFoldDB" id="A0A1Q8Q341"/>